<dbReference type="Gene3D" id="3.10.129.10">
    <property type="entry name" value="Hotdog Thioesterase"/>
    <property type="match status" value="1"/>
</dbReference>
<dbReference type="Proteomes" id="UP000190951">
    <property type="component" value="Chromosome"/>
</dbReference>
<dbReference type="STRING" id="84029.CROST_19160"/>
<gene>
    <name evidence="1" type="ORF">CROST_029040</name>
</gene>
<organism evidence="1 2">
    <name type="scientific">Clostridium felsineum</name>
    <dbReference type="NCBI Taxonomy" id="36839"/>
    <lineage>
        <taxon>Bacteria</taxon>
        <taxon>Bacillati</taxon>
        <taxon>Bacillota</taxon>
        <taxon>Clostridia</taxon>
        <taxon>Eubacteriales</taxon>
        <taxon>Clostridiaceae</taxon>
        <taxon>Clostridium</taxon>
    </lineage>
</organism>
<proteinExistence type="predicted"/>
<dbReference type="KEGG" id="crw:CROST_029040"/>
<dbReference type="NCBIfam" id="TIGR02447">
    <property type="entry name" value="yiiD_Cterm"/>
    <property type="match status" value="1"/>
</dbReference>
<sequence length="146" mass="16774">MDKNEFQQLIHKQIPIINAMGIDVLEFTPYKVRISAKLNPNINDKGTAFGGSISCLMTLCGWAMTFANIKESYPDANIVIQKNTIEYLVPIKKDFIAECTLENEDDKKNFLEMYSKHKKGKLDLKVTCYDKDVLLVKYQGRYVAFH</sequence>
<dbReference type="InterPro" id="IPR012660">
    <property type="entry name" value="YiiD_C"/>
</dbReference>
<accession>A0A1S8L786</accession>
<protein>
    <submittedName>
        <fullName evidence="1">Uncharacterized protein</fullName>
    </submittedName>
</protein>
<dbReference type="RefSeq" id="WP_077831993.1">
    <property type="nucleotide sequence ID" value="NZ_CP096983.1"/>
</dbReference>
<reference evidence="1 2" key="1">
    <citation type="submission" date="2022-04" db="EMBL/GenBank/DDBJ databases">
        <title>Genome sequence of C. roseum typestrain.</title>
        <authorList>
            <person name="Poehlein A."/>
            <person name="Schoch T."/>
            <person name="Duerre P."/>
            <person name="Daniel R."/>
        </authorList>
    </citation>
    <scope>NUCLEOTIDE SEQUENCE [LARGE SCALE GENOMIC DNA]</scope>
    <source>
        <strain evidence="1 2">DSM 7320</strain>
    </source>
</reference>
<dbReference type="EMBL" id="CP096983">
    <property type="protein sequence ID" value="URZ12187.1"/>
    <property type="molecule type" value="Genomic_DNA"/>
</dbReference>
<evidence type="ECO:0000313" key="1">
    <source>
        <dbReference type="EMBL" id="URZ12187.1"/>
    </source>
</evidence>
<name>A0A1S8L786_9CLOT</name>
<dbReference type="InterPro" id="IPR029069">
    <property type="entry name" value="HotDog_dom_sf"/>
</dbReference>
<dbReference type="AlphaFoldDB" id="A0A1S8L786"/>
<keyword evidence="2" id="KW-1185">Reference proteome</keyword>
<dbReference type="Pfam" id="PF09500">
    <property type="entry name" value="YiiD_C"/>
    <property type="match status" value="1"/>
</dbReference>
<dbReference type="SUPFAM" id="SSF54637">
    <property type="entry name" value="Thioesterase/thiol ester dehydrase-isomerase"/>
    <property type="match status" value="1"/>
</dbReference>
<evidence type="ECO:0000313" key="2">
    <source>
        <dbReference type="Proteomes" id="UP000190951"/>
    </source>
</evidence>